<keyword evidence="1" id="KW-0812">Transmembrane</keyword>
<name>C0R925_BORVA</name>
<keyword evidence="1" id="KW-0472">Membrane</keyword>
<dbReference type="HOGENOM" id="CLU_3230523_0_0_12"/>
<dbReference type="AlphaFoldDB" id="C0R925"/>
<sequence>MEIKYFNNIIVKLIYKHKRKSYITIIILLKSSFIALKMQTKKL</sequence>
<protein>
    <submittedName>
        <fullName evidence="2">Uncharacterized protein</fullName>
    </submittedName>
</protein>
<keyword evidence="1" id="KW-1133">Transmembrane helix</keyword>
<geneLocation type="plasmid" evidence="2 3">
    <name>VS116_lp28-3</name>
</geneLocation>
<accession>C0R925</accession>
<dbReference type="EMBL" id="CP001440">
    <property type="protein sequence ID" value="ACN53038.1"/>
    <property type="molecule type" value="Genomic_DNA"/>
</dbReference>
<proteinExistence type="predicted"/>
<keyword evidence="3" id="KW-1185">Reference proteome</keyword>
<organism evidence="2 3">
    <name type="scientific">Borreliella valaisiana VS116</name>
    <dbReference type="NCBI Taxonomy" id="445987"/>
    <lineage>
        <taxon>Bacteria</taxon>
        <taxon>Pseudomonadati</taxon>
        <taxon>Spirochaetota</taxon>
        <taxon>Spirochaetia</taxon>
        <taxon>Spirochaetales</taxon>
        <taxon>Borreliaceae</taxon>
        <taxon>Borreliella</taxon>
    </lineage>
</organism>
<evidence type="ECO:0000313" key="3">
    <source>
        <dbReference type="Proteomes" id="UP000006163"/>
    </source>
</evidence>
<evidence type="ECO:0000313" key="2">
    <source>
        <dbReference type="EMBL" id="ACN53038.1"/>
    </source>
</evidence>
<dbReference type="Proteomes" id="UP000006163">
    <property type="component" value="Plasmid VS116_lp28-3"/>
</dbReference>
<reference evidence="2 3" key="1">
    <citation type="journal article" date="2012" name="J. Bacteriol.">
        <title>Whole-Genome Sequences of Borrelia bissettii, Borrelia valaisiana, and Borrelia spielmanii.</title>
        <authorList>
            <person name="Schutzer S.E."/>
            <person name="Fraser-Liggett C.M."/>
            <person name="Qiu W.G."/>
            <person name="Kraiczy P."/>
            <person name="Mongodin E.F."/>
            <person name="Dunn J.J."/>
            <person name="Luft B.J."/>
            <person name="Casjens S.R."/>
        </authorList>
    </citation>
    <scope>NUCLEOTIDE SEQUENCE [LARGE SCALE GENOMIC DNA]</scope>
    <source>
        <strain evidence="2 3">VS116</strain>
        <plasmid evidence="2">VS116_lp28-3</plasmid>
    </source>
</reference>
<feature type="transmembrane region" description="Helical" evidence="1">
    <location>
        <begin position="21"/>
        <end position="38"/>
    </location>
</feature>
<gene>
    <name evidence="2" type="ORF">BVAVS116_H0110</name>
</gene>
<evidence type="ECO:0000256" key="1">
    <source>
        <dbReference type="SAM" id="Phobius"/>
    </source>
</evidence>
<keyword evidence="2" id="KW-0614">Plasmid</keyword>